<evidence type="ECO:0000256" key="2">
    <source>
        <dbReference type="SAM" id="SignalP"/>
    </source>
</evidence>
<feature type="signal peptide" evidence="2">
    <location>
        <begin position="1"/>
        <end position="18"/>
    </location>
</feature>
<keyword evidence="2" id="KW-0732">Signal</keyword>
<proteinExistence type="predicted"/>
<feature type="domain" description="F5/8 type C" evidence="3">
    <location>
        <begin position="340"/>
        <end position="403"/>
    </location>
</feature>
<dbReference type="EMBL" id="MU827810">
    <property type="protein sequence ID" value="KAJ7323789.1"/>
    <property type="molecule type" value="Genomic_DNA"/>
</dbReference>
<reference evidence="4" key="1">
    <citation type="submission" date="2023-01" db="EMBL/GenBank/DDBJ databases">
        <title>Genome assembly of the deep-sea coral Lophelia pertusa.</title>
        <authorList>
            <person name="Herrera S."/>
            <person name="Cordes E."/>
        </authorList>
    </citation>
    <scope>NUCLEOTIDE SEQUENCE</scope>
    <source>
        <strain evidence="4">USNM1676648</strain>
        <tissue evidence="4">Polyp</tissue>
    </source>
</reference>
<dbReference type="PANTHER" id="PTHR24543">
    <property type="entry name" value="MULTICOPPER OXIDASE-RELATED"/>
    <property type="match status" value="1"/>
</dbReference>
<evidence type="ECO:0000313" key="5">
    <source>
        <dbReference type="Proteomes" id="UP001163046"/>
    </source>
</evidence>
<organism evidence="4 5">
    <name type="scientific">Desmophyllum pertusum</name>
    <dbReference type="NCBI Taxonomy" id="174260"/>
    <lineage>
        <taxon>Eukaryota</taxon>
        <taxon>Metazoa</taxon>
        <taxon>Cnidaria</taxon>
        <taxon>Anthozoa</taxon>
        <taxon>Hexacorallia</taxon>
        <taxon>Scleractinia</taxon>
        <taxon>Caryophylliina</taxon>
        <taxon>Caryophylliidae</taxon>
        <taxon>Desmophyllum</taxon>
    </lineage>
</organism>
<evidence type="ECO:0000313" key="4">
    <source>
        <dbReference type="EMBL" id="KAJ7323789.1"/>
    </source>
</evidence>
<feature type="compositionally biased region" description="Polar residues" evidence="1">
    <location>
        <begin position="352"/>
        <end position="364"/>
    </location>
</feature>
<comment type="caution">
    <text evidence="4">The sequence shown here is derived from an EMBL/GenBank/DDBJ whole genome shotgun (WGS) entry which is preliminary data.</text>
</comment>
<dbReference type="InterPro" id="IPR008979">
    <property type="entry name" value="Galactose-bd-like_sf"/>
</dbReference>
<feature type="region of interest" description="Disordered" evidence="1">
    <location>
        <begin position="781"/>
        <end position="806"/>
    </location>
</feature>
<dbReference type="SUPFAM" id="SSF49785">
    <property type="entry name" value="Galactose-binding domain-like"/>
    <property type="match status" value="2"/>
</dbReference>
<dbReference type="SMART" id="SM00231">
    <property type="entry name" value="FA58C"/>
    <property type="match status" value="1"/>
</dbReference>
<evidence type="ECO:0000256" key="1">
    <source>
        <dbReference type="SAM" id="MobiDB-lite"/>
    </source>
</evidence>
<name>A0A9W9YBY3_9CNID</name>
<protein>
    <recommendedName>
        <fullName evidence="3">F5/8 type C domain-containing protein</fullName>
    </recommendedName>
</protein>
<dbReference type="CDD" id="cd00057">
    <property type="entry name" value="FA58C"/>
    <property type="match status" value="1"/>
</dbReference>
<feature type="chain" id="PRO_5040894793" description="F5/8 type C domain-containing protein" evidence="2">
    <location>
        <begin position="19"/>
        <end position="806"/>
    </location>
</feature>
<evidence type="ECO:0000259" key="3">
    <source>
        <dbReference type="PROSITE" id="PS50022"/>
    </source>
</evidence>
<dbReference type="Proteomes" id="UP001163046">
    <property type="component" value="Unassembled WGS sequence"/>
</dbReference>
<dbReference type="Gene3D" id="2.60.120.260">
    <property type="entry name" value="Galactose-binding domain-like"/>
    <property type="match status" value="2"/>
</dbReference>
<dbReference type="InterPro" id="IPR000421">
    <property type="entry name" value="FA58C"/>
</dbReference>
<feature type="domain" description="F5/8 type C" evidence="3">
    <location>
        <begin position="178"/>
        <end position="333"/>
    </location>
</feature>
<dbReference type="PROSITE" id="PS50022">
    <property type="entry name" value="FA58C_3"/>
    <property type="match status" value="2"/>
</dbReference>
<dbReference type="AlphaFoldDB" id="A0A9W9YBY3"/>
<keyword evidence="5" id="KW-1185">Reference proteome</keyword>
<feature type="region of interest" description="Disordered" evidence="1">
    <location>
        <begin position="352"/>
        <end position="377"/>
    </location>
</feature>
<accession>A0A9W9YBY3</accession>
<sequence>MVKMAYLLLLLMLRQAMAESVVSQEPCVPTKGGEPRLVVSISLMNKSEPTVQGGLVTQHLLITHDRGSQGVASHLVVKWSFPKQLQFDSVQTINGPEYTSLTQQERVLIIKFDNLVSCKNVSLAVKFKVDQQNTTSPGKSSKTSTFVTLEYDWEDDCPGGAPKTERTSSSFEYYAPICSSFRPLGMRNGKIKESQLSSSSYMKTEMNKTGNPPHFSRPGSIGVFMVEDGLLQHDRNHFLQVDFRSRTKVEMVSIEGSRDIHVKSFQVHSSDDNIMWMVYKDKTTGTPKEFPAHDKSTPAKVSVISPPIISQYLRINPRSWSTRVSMAIEFYGCRLVDKRKVPCPLGMESGTIKDSQITASSETENGTRDQSRLNAGPEKAWCVQESDQVRALTIDLQKEYSITQRFPGSQSDHVITHTLIVPQKASKVTFDLSGTKGKRCMRVEVYGKPVEEEESVAIIKRGFLCAYDGNQPIVFLCFGEYSEDEVFPRSTCLRTQDDGPSRISSIGLDPTLFTLLAFDPQSKRLYGVSKRHRLYMESGDVYGLEWHVIMPVKWKSVRQKPGIKFVQEVPFVPENRFTRHPAPEVTDTDVKGIKWGGSSLGLHFIPPSVNKWLLVALWRNHASNVKTPPGTSLDMVKMLLLIILLAKAAHAFQEPCVPTKGGEPKLDVTISSDNLFEPIVQGGLVTQHLYITHDRGSQGVASHLVVKWSFPKQLEFDSAQTINGPEYTSLTHQESVLIVKFNQLDSCQNISLAVKFKVDRQNTTSPGKSSKTSSFVTLEYDWEDDCPGGAPKTERTSSSFEYYAPS</sequence>
<dbReference type="Pfam" id="PF00754">
    <property type="entry name" value="F5_F8_type_C"/>
    <property type="match status" value="1"/>
</dbReference>
<gene>
    <name evidence="4" type="ORF">OS493_030578</name>
</gene>